<dbReference type="Proteomes" id="UP001443914">
    <property type="component" value="Unassembled WGS sequence"/>
</dbReference>
<accession>A0AAW1H6E8</accession>
<gene>
    <name evidence="1" type="ORF">RND81_13G156200</name>
</gene>
<evidence type="ECO:0000313" key="2">
    <source>
        <dbReference type="Proteomes" id="UP001443914"/>
    </source>
</evidence>
<dbReference type="EMBL" id="JBDFQZ010000013">
    <property type="protein sequence ID" value="KAK9669815.1"/>
    <property type="molecule type" value="Genomic_DNA"/>
</dbReference>
<comment type="caution">
    <text evidence="1">The sequence shown here is derived from an EMBL/GenBank/DDBJ whole genome shotgun (WGS) entry which is preliminary data.</text>
</comment>
<organism evidence="1 2">
    <name type="scientific">Saponaria officinalis</name>
    <name type="common">Common soapwort</name>
    <name type="synonym">Lychnis saponaria</name>
    <dbReference type="NCBI Taxonomy" id="3572"/>
    <lineage>
        <taxon>Eukaryota</taxon>
        <taxon>Viridiplantae</taxon>
        <taxon>Streptophyta</taxon>
        <taxon>Embryophyta</taxon>
        <taxon>Tracheophyta</taxon>
        <taxon>Spermatophyta</taxon>
        <taxon>Magnoliopsida</taxon>
        <taxon>eudicotyledons</taxon>
        <taxon>Gunneridae</taxon>
        <taxon>Pentapetalae</taxon>
        <taxon>Caryophyllales</taxon>
        <taxon>Caryophyllaceae</taxon>
        <taxon>Caryophylleae</taxon>
        <taxon>Saponaria</taxon>
    </lineage>
</organism>
<dbReference type="SUPFAM" id="SSF81606">
    <property type="entry name" value="PP2C-like"/>
    <property type="match status" value="1"/>
</dbReference>
<evidence type="ECO:0000313" key="1">
    <source>
        <dbReference type="EMBL" id="KAK9669815.1"/>
    </source>
</evidence>
<dbReference type="InterPro" id="IPR036457">
    <property type="entry name" value="PPM-type-like_dom_sf"/>
</dbReference>
<reference evidence="1" key="1">
    <citation type="submission" date="2024-03" db="EMBL/GenBank/DDBJ databases">
        <title>WGS assembly of Saponaria officinalis var. Norfolk2.</title>
        <authorList>
            <person name="Jenkins J."/>
            <person name="Shu S."/>
            <person name="Grimwood J."/>
            <person name="Barry K."/>
            <person name="Goodstein D."/>
            <person name="Schmutz J."/>
            <person name="Leebens-Mack J."/>
            <person name="Osbourn A."/>
        </authorList>
    </citation>
    <scope>NUCLEOTIDE SEQUENCE [LARGE SCALE GENOMIC DNA]</scope>
    <source>
        <strain evidence="1">JIC</strain>
    </source>
</reference>
<sequence>MENQRRWKCEWDRERVELDKRLKEQWSRSGVREEKSNTINHSDVLKALSRALKRTEESYLDITDKILVENPELALMGSCVLAMLMKGDDVYVVNCWE</sequence>
<dbReference type="AlphaFoldDB" id="A0AAW1H6E8"/>
<proteinExistence type="predicted"/>
<protein>
    <submittedName>
        <fullName evidence="1">Uncharacterized protein</fullName>
    </submittedName>
</protein>
<keyword evidence="2" id="KW-1185">Reference proteome</keyword>
<name>A0AAW1H6E8_SAPOF</name>
<dbReference type="Gene3D" id="3.60.40.10">
    <property type="entry name" value="PPM-type phosphatase domain"/>
    <property type="match status" value="1"/>
</dbReference>